<evidence type="ECO:0000313" key="3">
    <source>
        <dbReference type="Proteomes" id="UP000073492"/>
    </source>
</evidence>
<dbReference type="EMBL" id="LFZO01000544">
    <property type="protein sequence ID" value="KXT07506.1"/>
    <property type="molecule type" value="Genomic_DNA"/>
</dbReference>
<dbReference type="STRING" id="113226.A0A139HYG8"/>
<evidence type="ECO:0000313" key="2">
    <source>
        <dbReference type="EMBL" id="KXT07506.1"/>
    </source>
</evidence>
<keyword evidence="3" id="KW-1185">Reference proteome</keyword>
<reference evidence="2 3" key="1">
    <citation type="submission" date="2015-07" db="EMBL/GenBank/DDBJ databases">
        <title>Comparative genomics of the Sigatoka disease complex on banana suggests a link between parallel evolutionary changes in Pseudocercospora fijiensis and Pseudocercospora eumusae and increased virulence on the banana host.</title>
        <authorList>
            <person name="Chang T.-C."/>
            <person name="Salvucci A."/>
            <person name="Crous P.W."/>
            <person name="Stergiopoulos I."/>
        </authorList>
    </citation>
    <scope>NUCLEOTIDE SEQUENCE [LARGE SCALE GENOMIC DNA]</scope>
    <source>
        <strain evidence="2 3">CBS 116634</strain>
    </source>
</reference>
<dbReference type="OrthoDB" id="6161812at2759"/>
<dbReference type="Proteomes" id="UP000073492">
    <property type="component" value="Unassembled WGS sequence"/>
</dbReference>
<name>A0A139HYG8_9PEZI</name>
<protein>
    <recommendedName>
        <fullName evidence="1">DUF7779 domain-containing protein</fullName>
    </recommendedName>
</protein>
<dbReference type="InterPro" id="IPR056681">
    <property type="entry name" value="DUF7779"/>
</dbReference>
<proteinExistence type="predicted"/>
<feature type="domain" description="DUF7779" evidence="1">
    <location>
        <begin position="101"/>
        <end position="189"/>
    </location>
</feature>
<evidence type="ECO:0000259" key="1">
    <source>
        <dbReference type="Pfam" id="PF25000"/>
    </source>
</evidence>
<dbReference type="Pfam" id="PF25000">
    <property type="entry name" value="DUF7779"/>
    <property type="match status" value="1"/>
</dbReference>
<organism evidence="2 3">
    <name type="scientific">Pseudocercospora musae</name>
    <dbReference type="NCBI Taxonomy" id="113226"/>
    <lineage>
        <taxon>Eukaryota</taxon>
        <taxon>Fungi</taxon>
        <taxon>Dikarya</taxon>
        <taxon>Ascomycota</taxon>
        <taxon>Pezizomycotina</taxon>
        <taxon>Dothideomycetes</taxon>
        <taxon>Dothideomycetidae</taxon>
        <taxon>Mycosphaerellales</taxon>
        <taxon>Mycosphaerellaceae</taxon>
        <taxon>Pseudocercospora</taxon>
    </lineage>
</organism>
<comment type="caution">
    <text evidence="2">The sequence shown here is derived from an EMBL/GenBank/DDBJ whole genome shotgun (WGS) entry which is preliminary data.</text>
</comment>
<accession>A0A139HYG8</accession>
<gene>
    <name evidence="2" type="ORF">AC579_2171</name>
</gene>
<dbReference type="AlphaFoldDB" id="A0A139HYG8"/>
<sequence>MYCCVGLPSPRSENEPMSTEDAVSMMIRASKCEDDDNSKSQAIRLASRLDGLPLALQQVSSYVRRKYLDFAEILPLRNDETIAKSVYAARDRFGHTMATVWASQAIGPSASDLLQVLSFLDSESVSEMIRRGSPGVWPEREATFWANKLAYLEARAQLRKYSLIKRNQELDQLSIHRLVQDATRLQMNGSCLSKSI</sequence>